<sequence>MLEPLPTPTKEQIRLLAVAAAIVVVATALAWFIAMSDRPDMAVQDSADAAMVASMALLGKARRQGKR</sequence>
<proteinExistence type="predicted"/>
<dbReference type="RefSeq" id="WP_109893128.1">
    <property type="nucleotide sequence ID" value="NZ_CP029550.1"/>
</dbReference>
<gene>
    <name evidence="2" type="ORF">DK389_23170</name>
</gene>
<feature type="transmembrane region" description="Helical" evidence="1">
    <location>
        <begin position="12"/>
        <end position="34"/>
    </location>
</feature>
<organism evidence="2 3">
    <name type="scientific">Methylobacterium durans</name>
    <dbReference type="NCBI Taxonomy" id="2202825"/>
    <lineage>
        <taxon>Bacteria</taxon>
        <taxon>Pseudomonadati</taxon>
        <taxon>Pseudomonadota</taxon>
        <taxon>Alphaproteobacteria</taxon>
        <taxon>Hyphomicrobiales</taxon>
        <taxon>Methylobacteriaceae</taxon>
        <taxon>Methylobacterium</taxon>
    </lineage>
</organism>
<keyword evidence="1" id="KW-0812">Transmembrane</keyword>
<keyword evidence="1" id="KW-1133">Transmembrane helix</keyword>
<accession>A0A2U8WC48</accession>
<reference evidence="3" key="1">
    <citation type="submission" date="2018-05" db="EMBL/GenBank/DDBJ databases">
        <title>Complete Genome Sequence of Methylobacterium sp. 17SD2-17.</title>
        <authorList>
            <person name="Srinivasan S."/>
        </authorList>
    </citation>
    <scope>NUCLEOTIDE SEQUENCE [LARGE SCALE GENOMIC DNA]</scope>
    <source>
        <strain evidence="3">17SD2-17</strain>
    </source>
</reference>
<keyword evidence="1" id="KW-0472">Membrane</keyword>
<dbReference type="Proteomes" id="UP000245926">
    <property type="component" value="Chromosome"/>
</dbReference>
<dbReference type="AlphaFoldDB" id="A0A2U8WC48"/>
<dbReference type="EMBL" id="CP029550">
    <property type="protein sequence ID" value="AWN42872.1"/>
    <property type="molecule type" value="Genomic_DNA"/>
</dbReference>
<dbReference type="KEGG" id="mets:DK389_23170"/>
<keyword evidence="3" id="KW-1185">Reference proteome</keyword>
<protein>
    <submittedName>
        <fullName evidence="2">Uncharacterized protein</fullName>
    </submittedName>
</protein>
<evidence type="ECO:0000313" key="3">
    <source>
        <dbReference type="Proteomes" id="UP000245926"/>
    </source>
</evidence>
<name>A0A2U8WC48_9HYPH</name>
<evidence type="ECO:0000313" key="2">
    <source>
        <dbReference type="EMBL" id="AWN42872.1"/>
    </source>
</evidence>
<evidence type="ECO:0000256" key="1">
    <source>
        <dbReference type="SAM" id="Phobius"/>
    </source>
</evidence>